<comment type="caution">
    <text evidence="2">The sequence shown here is derived from an EMBL/GenBank/DDBJ whole genome shotgun (WGS) entry which is preliminary data.</text>
</comment>
<dbReference type="RefSeq" id="WP_046996065.1">
    <property type="nucleotide sequence ID" value="NZ_JAIQ01000032.1"/>
</dbReference>
<sequence length="67" mass="7699">MKDKLINFLKSKEASIIIKTVLVMFFIMAIIGIVFTENLKGDPFIALFILFTMILSIFIFKPKKGKE</sequence>
<dbReference type="Proteomes" id="UP000035514">
    <property type="component" value="Unassembled WGS sequence"/>
</dbReference>
<protein>
    <submittedName>
        <fullName evidence="2">Uncharacterized protein</fullName>
    </submittedName>
</protein>
<dbReference type="AlphaFoldDB" id="A0A0G9K8Y4"/>
<feature type="transmembrane region" description="Helical" evidence="1">
    <location>
        <begin position="41"/>
        <end position="60"/>
    </location>
</feature>
<organism evidence="2 3">
    <name type="scientific">Aliarcobacter butzleri L348</name>
    <dbReference type="NCBI Taxonomy" id="1447256"/>
    <lineage>
        <taxon>Bacteria</taxon>
        <taxon>Pseudomonadati</taxon>
        <taxon>Campylobacterota</taxon>
        <taxon>Epsilonproteobacteria</taxon>
        <taxon>Campylobacterales</taxon>
        <taxon>Arcobacteraceae</taxon>
        <taxon>Aliarcobacter</taxon>
    </lineage>
</organism>
<proteinExistence type="predicted"/>
<dbReference type="EMBL" id="JAIQ01000032">
    <property type="protein sequence ID" value="KLE02210.1"/>
    <property type="molecule type" value="Genomic_DNA"/>
</dbReference>
<accession>A0A0G9K8Y4</accession>
<dbReference type="PATRIC" id="fig|1447256.3.peg.226"/>
<feature type="transmembrane region" description="Helical" evidence="1">
    <location>
        <begin position="16"/>
        <end position="35"/>
    </location>
</feature>
<reference evidence="2 3" key="1">
    <citation type="submission" date="2014-01" db="EMBL/GenBank/DDBJ databases">
        <title>Development of a Comparative Genomic Fingerprinting Assay for High Resolution Genotyping of Arcobacter butzleri.</title>
        <authorList>
            <person name="Webb A.L."/>
            <person name="Inglis G.D."/>
            <person name="Kruczkiewicz P."/>
            <person name="Selinger L.B."/>
            <person name="Taboada E.N."/>
        </authorList>
    </citation>
    <scope>NUCLEOTIDE SEQUENCE [LARGE SCALE GENOMIC DNA]</scope>
    <source>
        <strain evidence="2 3">L348</strain>
    </source>
</reference>
<keyword evidence="1" id="KW-1133">Transmembrane helix</keyword>
<name>A0A0G9K8Y4_9BACT</name>
<gene>
    <name evidence="2" type="ORF">AA20_01170</name>
</gene>
<keyword evidence="1" id="KW-0812">Transmembrane</keyword>
<keyword evidence="1" id="KW-0472">Membrane</keyword>
<evidence type="ECO:0000256" key="1">
    <source>
        <dbReference type="SAM" id="Phobius"/>
    </source>
</evidence>
<evidence type="ECO:0000313" key="3">
    <source>
        <dbReference type="Proteomes" id="UP000035514"/>
    </source>
</evidence>
<evidence type="ECO:0000313" key="2">
    <source>
        <dbReference type="EMBL" id="KLE02210.1"/>
    </source>
</evidence>